<sequence>MVLDPSVALLAGKTAVVTGAARGIGAATAVAFARFGADVAICDKEDQSETAKAIEEAGRKAVVGTLDVRHTDAVTDFLARAHAELGPLDILVNNAGGGFWSPFLDIRAKGQQALVDENFTTVTNVVRAGVPLMNDGGSIVNVTSVEAHRAAPGFAVYAAMKAAVEQLTKSLALELSPRRIRVNCVAPDAIPTPGDEGLAEAVGGVDYGEKVPLGLGTPDDCAAPIVFLASAMSGFMTGTTLHVDGGTDAASGWTRRPDGTWTP</sequence>
<dbReference type="PRINTS" id="PR00080">
    <property type="entry name" value="SDRFAMILY"/>
</dbReference>
<evidence type="ECO:0000313" key="4">
    <source>
        <dbReference type="Proteomes" id="UP001551482"/>
    </source>
</evidence>
<dbReference type="PANTHER" id="PTHR43639">
    <property type="entry name" value="OXIDOREDUCTASE, SHORT-CHAIN DEHYDROGENASE/REDUCTASE FAMILY (AFU_ORTHOLOGUE AFUA_5G02870)"/>
    <property type="match status" value="1"/>
</dbReference>
<dbReference type="CDD" id="cd05233">
    <property type="entry name" value="SDR_c"/>
    <property type="match status" value="1"/>
</dbReference>
<comment type="similarity">
    <text evidence="1">Belongs to the short-chain dehydrogenases/reductases (SDR) family.</text>
</comment>
<keyword evidence="4" id="KW-1185">Reference proteome</keyword>
<accession>A0ABV3DVI6</accession>
<protein>
    <submittedName>
        <fullName evidence="3">SDR family oxidoreductase</fullName>
        <ecNumber evidence="3">1.1.-.-</ecNumber>
    </submittedName>
</protein>
<comment type="caution">
    <text evidence="3">The sequence shown here is derived from an EMBL/GenBank/DDBJ whole genome shotgun (WGS) entry which is preliminary data.</text>
</comment>
<organism evidence="3 4">
    <name type="scientific">Streptodolium elevatio</name>
    <dbReference type="NCBI Taxonomy" id="3157996"/>
    <lineage>
        <taxon>Bacteria</taxon>
        <taxon>Bacillati</taxon>
        <taxon>Actinomycetota</taxon>
        <taxon>Actinomycetes</taxon>
        <taxon>Kitasatosporales</taxon>
        <taxon>Streptomycetaceae</taxon>
        <taxon>Streptodolium</taxon>
    </lineage>
</organism>
<dbReference type="Proteomes" id="UP001551482">
    <property type="component" value="Unassembled WGS sequence"/>
</dbReference>
<dbReference type="InterPro" id="IPR036291">
    <property type="entry name" value="NAD(P)-bd_dom_sf"/>
</dbReference>
<dbReference type="Gene3D" id="3.40.50.720">
    <property type="entry name" value="NAD(P)-binding Rossmann-like Domain"/>
    <property type="match status" value="1"/>
</dbReference>
<dbReference type="RefSeq" id="WP_358364112.1">
    <property type="nucleotide sequence ID" value="NZ_JBEZFP010000198.1"/>
</dbReference>
<evidence type="ECO:0000256" key="1">
    <source>
        <dbReference type="ARBA" id="ARBA00006484"/>
    </source>
</evidence>
<dbReference type="PRINTS" id="PR00081">
    <property type="entry name" value="GDHRDH"/>
</dbReference>
<evidence type="ECO:0000313" key="3">
    <source>
        <dbReference type="EMBL" id="MEU8139765.1"/>
    </source>
</evidence>
<dbReference type="Pfam" id="PF13561">
    <property type="entry name" value="adh_short_C2"/>
    <property type="match status" value="1"/>
</dbReference>
<evidence type="ECO:0000256" key="2">
    <source>
        <dbReference type="ARBA" id="ARBA00023002"/>
    </source>
</evidence>
<dbReference type="PANTHER" id="PTHR43639:SF1">
    <property type="entry name" value="SHORT-CHAIN DEHYDROGENASE_REDUCTASE FAMILY PROTEIN"/>
    <property type="match status" value="1"/>
</dbReference>
<keyword evidence="2 3" id="KW-0560">Oxidoreductase</keyword>
<dbReference type="SUPFAM" id="SSF51735">
    <property type="entry name" value="NAD(P)-binding Rossmann-fold domains"/>
    <property type="match status" value="1"/>
</dbReference>
<reference evidence="3 4" key="1">
    <citation type="submission" date="2024-06" db="EMBL/GenBank/DDBJ databases">
        <title>The Natural Products Discovery Center: Release of the First 8490 Sequenced Strains for Exploring Actinobacteria Biosynthetic Diversity.</title>
        <authorList>
            <person name="Kalkreuter E."/>
            <person name="Kautsar S.A."/>
            <person name="Yang D."/>
            <person name="Bader C.D."/>
            <person name="Teijaro C.N."/>
            <person name="Fluegel L."/>
            <person name="Davis C.M."/>
            <person name="Simpson J.R."/>
            <person name="Lauterbach L."/>
            <person name="Steele A.D."/>
            <person name="Gui C."/>
            <person name="Meng S."/>
            <person name="Li G."/>
            <person name="Viehrig K."/>
            <person name="Ye F."/>
            <person name="Su P."/>
            <person name="Kiefer A.F."/>
            <person name="Nichols A."/>
            <person name="Cepeda A.J."/>
            <person name="Yan W."/>
            <person name="Fan B."/>
            <person name="Jiang Y."/>
            <person name="Adhikari A."/>
            <person name="Zheng C.-J."/>
            <person name="Schuster L."/>
            <person name="Cowan T.M."/>
            <person name="Smanski M.J."/>
            <person name="Chevrette M.G."/>
            <person name="De Carvalho L.P.S."/>
            <person name="Shen B."/>
        </authorList>
    </citation>
    <scope>NUCLEOTIDE SEQUENCE [LARGE SCALE GENOMIC DNA]</scope>
    <source>
        <strain evidence="3 4">NPDC048946</strain>
    </source>
</reference>
<dbReference type="EC" id="1.1.-.-" evidence="3"/>
<proteinExistence type="inferred from homology"/>
<name>A0ABV3DVI6_9ACTN</name>
<gene>
    <name evidence="3" type="ORF">AB0C36_40510</name>
</gene>
<dbReference type="InterPro" id="IPR002347">
    <property type="entry name" value="SDR_fam"/>
</dbReference>
<dbReference type="GO" id="GO:0016491">
    <property type="term" value="F:oxidoreductase activity"/>
    <property type="evidence" value="ECO:0007669"/>
    <property type="project" value="UniProtKB-KW"/>
</dbReference>
<dbReference type="EMBL" id="JBEZFP010000198">
    <property type="protein sequence ID" value="MEU8139765.1"/>
    <property type="molecule type" value="Genomic_DNA"/>
</dbReference>